<sequence>MSSLIYKTDNIPNHFSSSEDEVSDPPVEKSPEVFFIYDHLRSSILDAKEYYEKNDDCNLLKNFDFWEKSINTLYKKIPKSLFRETDFCDLLKKIASNGDKQELQYHSIVIIAKLMDISNDSIEEFVDSSGMDFFIWISHSPNPKIKNLGYQILNFSLKTPKGLAAFIDKKVIDELVDSFKVFLSLPSLPQDEGLQKFVNIIGLIFQNFVSHIADKEIDPFPKEAPKKILEAFISSLKANYNYDEFFHRTLDSATIIVYYMKDEGNEIILKTGFLDSIINDRNLGSHENIFLIITLLKVIFSQTDEAIKLQLFKKVPQQLFISQFLLTKIDSDLFISITNTICNCFMCGMEYTWILMPEYFSKFQEIFETGNYESKLAASKCLMMAAYFSTADFCSKLINSKILIPSIQFISSMNSINEIKTILKIMNKMLEKIVRLGINSSLIDEEIIDVLKTLGIDPDESIACLIEYIFKYYYPEIYFDEN</sequence>
<dbReference type="InterPro" id="IPR011989">
    <property type="entry name" value="ARM-like"/>
</dbReference>
<reference evidence="2 3" key="1">
    <citation type="submission" date="2024-04" db="EMBL/GenBank/DDBJ databases">
        <title>Tritrichomonas musculus Genome.</title>
        <authorList>
            <person name="Alves-Ferreira E."/>
            <person name="Grigg M."/>
            <person name="Lorenzi H."/>
            <person name="Galac M."/>
        </authorList>
    </citation>
    <scope>NUCLEOTIDE SEQUENCE [LARGE SCALE GENOMIC DNA]</scope>
    <source>
        <strain evidence="2 3">EAF2021</strain>
    </source>
</reference>
<feature type="region of interest" description="Disordered" evidence="1">
    <location>
        <begin position="1"/>
        <end position="26"/>
    </location>
</feature>
<comment type="caution">
    <text evidence="2">The sequence shown here is derived from an EMBL/GenBank/DDBJ whole genome shotgun (WGS) entry which is preliminary data.</text>
</comment>
<evidence type="ECO:0000313" key="3">
    <source>
        <dbReference type="Proteomes" id="UP001470230"/>
    </source>
</evidence>
<name>A0ABR2ICL0_9EUKA</name>
<proteinExistence type="predicted"/>
<protein>
    <submittedName>
        <fullName evidence="2">Uncharacterized protein</fullName>
    </submittedName>
</protein>
<evidence type="ECO:0000256" key="1">
    <source>
        <dbReference type="SAM" id="MobiDB-lite"/>
    </source>
</evidence>
<keyword evidence="3" id="KW-1185">Reference proteome</keyword>
<gene>
    <name evidence="2" type="ORF">M9Y10_012459</name>
</gene>
<dbReference type="InterPro" id="IPR016024">
    <property type="entry name" value="ARM-type_fold"/>
</dbReference>
<organism evidence="2 3">
    <name type="scientific">Tritrichomonas musculus</name>
    <dbReference type="NCBI Taxonomy" id="1915356"/>
    <lineage>
        <taxon>Eukaryota</taxon>
        <taxon>Metamonada</taxon>
        <taxon>Parabasalia</taxon>
        <taxon>Tritrichomonadida</taxon>
        <taxon>Tritrichomonadidae</taxon>
        <taxon>Tritrichomonas</taxon>
    </lineage>
</organism>
<evidence type="ECO:0000313" key="2">
    <source>
        <dbReference type="EMBL" id="KAK8860793.1"/>
    </source>
</evidence>
<dbReference type="EMBL" id="JAPFFF010000018">
    <property type="protein sequence ID" value="KAK8860793.1"/>
    <property type="molecule type" value="Genomic_DNA"/>
</dbReference>
<dbReference type="Proteomes" id="UP001470230">
    <property type="component" value="Unassembled WGS sequence"/>
</dbReference>
<accession>A0ABR2ICL0</accession>
<feature type="compositionally biased region" description="Polar residues" evidence="1">
    <location>
        <begin position="1"/>
        <end position="16"/>
    </location>
</feature>
<dbReference type="Gene3D" id="1.25.10.10">
    <property type="entry name" value="Leucine-rich Repeat Variant"/>
    <property type="match status" value="1"/>
</dbReference>
<dbReference type="SUPFAM" id="SSF48371">
    <property type="entry name" value="ARM repeat"/>
    <property type="match status" value="1"/>
</dbReference>